<dbReference type="GO" id="GO:0008270">
    <property type="term" value="F:zinc ion binding"/>
    <property type="evidence" value="ECO:0007669"/>
    <property type="project" value="UniProtKB-KW"/>
</dbReference>
<evidence type="ECO:0000256" key="6">
    <source>
        <dbReference type="ARBA" id="ARBA00049349"/>
    </source>
</evidence>
<feature type="compositionally biased region" description="Polar residues" evidence="7">
    <location>
        <begin position="1040"/>
        <end position="1055"/>
    </location>
</feature>
<keyword evidence="5" id="KW-0862">Zinc</keyword>
<feature type="region of interest" description="Disordered" evidence="7">
    <location>
        <begin position="215"/>
        <end position="267"/>
    </location>
</feature>
<feature type="compositionally biased region" description="Basic and acidic residues" evidence="7">
    <location>
        <begin position="256"/>
        <end position="267"/>
    </location>
</feature>
<feature type="domain" description="PHD-type" evidence="10">
    <location>
        <begin position="597"/>
        <end position="745"/>
    </location>
</feature>
<dbReference type="GO" id="GO:0000785">
    <property type="term" value="C:chromatin"/>
    <property type="evidence" value="ECO:0007669"/>
    <property type="project" value="TreeGrafter"/>
</dbReference>
<dbReference type="GO" id="GO:0140684">
    <property type="term" value="F:histone H3K9me2/H3K9me3 demethylase activity"/>
    <property type="evidence" value="ECO:0007669"/>
    <property type="project" value="UniProtKB-EC"/>
</dbReference>
<dbReference type="InterPro" id="IPR034732">
    <property type="entry name" value="EPHD"/>
</dbReference>
<evidence type="ECO:0000256" key="7">
    <source>
        <dbReference type="SAM" id="MobiDB-lite"/>
    </source>
</evidence>
<dbReference type="SMART" id="SM00558">
    <property type="entry name" value="JmjC"/>
    <property type="match status" value="1"/>
</dbReference>
<evidence type="ECO:0000313" key="12">
    <source>
        <dbReference type="Proteomes" id="UP000757232"/>
    </source>
</evidence>
<protein>
    <recommendedName>
        <fullName evidence="2">[histone H3]-trimethyl-L-lysine(9) demethylase</fullName>
        <ecNumber evidence="2">1.14.11.66</ecNumber>
    </recommendedName>
</protein>
<evidence type="ECO:0000259" key="10">
    <source>
        <dbReference type="PROSITE" id="PS51805"/>
    </source>
</evidence>
<evidence type="ECO:0000259" key="9">
    <source>
        <dbReference type="PROSITE" id="PS51184"/>
    </source>
</evidence>
<feature type="compositionally biased region" description="Basic and acidic residues" evidence="7">
    <location>
        <begin position="513"/>
        <end position="522"/>
    </location>
</feature>
<dbReference type="SUPFAM" id="SSF51197">
    <property type="entry name" value="Clavaminate synthase-like"/>
    <property type="match status" value="1"/>
</dbReference>
<evidence type="ECO:0000256" key="2">
    <source>
        <dbReference type="ARBA" id="ARBA00012900"/>
    </source>
</evidence>
<dbReference type="EMBL" id="LNZH02000107">
    <property type="protein sequence ID" value="OCB91045.1"/>
    <property type="molecule type" value="Genomic_DNA"/>
</dbReference>
<dbReference type="Pfam" id="PF02375">
    <property type="entry name" value="JmjN"/>
    <property type="match status" value="1"/>
</dbReference>
<dbReference type="AlphaFoldDB" id="A0A9Q5I3J4"/>
<feature type="region of interest" description="Disordered" evidence="7">
    <location>
        <begin position="1037"/>
        <end position="1088"/>
    </location>
</feature>
<feature type="domain" description="JmjN" evidence="8">
    <location>
        <begin position="64"/>
        <end position="105"/>
    </location>
</feature>
<dbReference type="Pfam" id="PF02373">
    <property type="entry name" value="JmjC"/>
    <property type="match status" value="1"/>
</dbReference>
<organism evidence="11 12">
    <name type="scientific">Sanghuangporus baumii</name>
    <name type="common">Phellinus baumii</name>
    <dbReference type="NCBI Taxonomy" id="108892"/>
    <lineage>
        <taxon>Eukaryota</taxon>
        <taxon>Fungi</taxon>
        <taxon>Dikarya</taxon>
        <taxon>Basidiomycota</taxon>
        <taxon>Agaricomycotina</taxon>
        <taxon>Agaricomycetes</taxon>
        <taxon>Hymenochaetales</taxon>
        <taxon>Hymenochaetaceae</taxon>
        <taxon>Sanghuangporus</taxon>
    </lineage>
</organism>
<evidence type="ECO:0000313" key="11">
    <source>
        <dbReference type="EMBL" id="OCB91045.1"/>
    </source>
</evidence>
<feature type="compositionally biased region" description="Pro residues" evidence="7">
    <location>
        <begin position="16"/>
        <end position="26"/>
    </location>
</feature>
<evidence type="ECO:0000259" key="8">
    <source>
        <dbReference type="PROSITE" id="PS51183"/>
    </source>
</evidence>
<comment type="catalytic activity">
    <reaction evidence="6">
        <text>N(6),N(6),N(6)-trimethyl-L-lysyl(9)-[histone H3] + 2 2-oxoglutarate + 2 O2 = N(6)-methyl-L-lysyl(9)-[histone H3] + 2 formaldehyde + 2 succinate + 2 CO2</text>
        <dbReference type="Rhea" id="RHEA:60200"/>
        <dbReference type="Rhea" id="RHEA-COMP:15538"/>
        <dbReference type="Rhea" id="RHEA-COMP:15542"/>
        <dbReference type="ChEBI" id="CHEBI:15379"/>
        <dbReference type="ChEBI" id="CHEBI:16526"/>
        <dbReference type="ChEBI" id="CHEBI:16810"/>
        <dbReference type="ChEBI" id="CHEBI:16842"/>
        <dbReference type="ChEBI" id="CHEBI:30031"/>
        <dbReference type="ChEBI" id="CHEBI:61929"/>
        <dbReference type="ChEBI" id="CHEBI:61961"/>
        <dbReference type="EC" id="1.14.11.66"/>
    </reaction>
</comment>
<dbReference type="EC" id="1.14.11.66" evidence="2"/>
<dbReference type="GO" id="GO:0010468">
    <property type="term" value="P:regulation of gene expression"/>
    <property type="evidence" value="ECO:0007669"/>
    <property type="project" value="TreeGrafter"/>
</dbReference>
<dbReference type="PROSITE" id="PS51805">
    <property type="entry name" value="EPHD"/>
    <property type="match status" value="1"/>
</dbReference>
<name>A0A9Q5I3J4_SANBA</name>
<proteinExistence type="inferred from homology"/>
<evidence type="ECO:0000256" key="5">
    <source>
        <dbReference type="ARBA" id="ARBA00022833"/>
    </source>
</evidence>
<keyword evidence="3" id="KW-0479">Metal-binding</keyword>
<dbReference type="OrthoDB" id="9547406at2759"/>
<feature type="compositionally biased region" description="Low complexity" evidence="7">
    <location>
        <begin position="1"/>
        <end position="15"/>
    </location>
</feature>
<comment type="caution">
    <text evidence="11">The sequence shown here is derived from an EMBL/GenBank/DDBJ whole genome shotgun (WGS) entry which is preliminary data.</text>
</comment>
<evidence type="ECO:0000256" key="3">
    <source>
        <dbReference type="ARBA" id="ARBA00022723"/>
    </source>
</evidence>
<dbReference type="Gene3D" id="3.30.40.10">
    <property type="entry name" value="Zinc/RING finger domain, C3HC4 (zinc finger)"/>
    <property type="match status" value="1"/>
</dbReference>
<comment type="similarity">
    <text evidence="1">Belongs to the JHDM3 histone demethylase family.</text>
</comment>
<dbReference type="PANTHER" id="PTHR10694">
    <property type="entry name" value="LYSINE-SPECIFIC DEMETHYLASE"/>
    <property type="match status" value="1"/>
</dbReference>
<dbReference type="GO" id="GO:0005634">
    <property type="term" value="C:nucleus"/>
    <property type="evidence" value="ECO:0007669"/>
    <property type="project" value="TreeGrafter"/>
</dbReference>
<sequence>MAASANSTPSLTPSPSRSPTPVPPVQPDHFYSPDGDAHPAPLSPESLAHSWLSADDDPLATKGIPVFRPTMDEFRDFEAYMNRVECWGMRSGIIKIIPPKEWIDALPSTLPQLSSVRINSPIEQHMLGHAGLFRVQNVVRRKAVSVREWAELCAKEDYRAPGVDEVGLKAAGEHAPHVKRRNKRRSAVAAKEEEVLVKAEGDEGIHIDNSAPLHELATPIPGADADSDTELVNEQPGDGDHPSKSRASPVRKRRAPTREERGAAQAKRTELDDAFLEIFDPHTAWLPRNTSASDYTPSFCATLERRYWRNCGLGKPPWYGADTAGTLFTDATQTWNVGSLPSALSRLLPKSSAGLPGVNTPYLYFGMWRATFAWHVEDMDLHSINYIHWGAPKHWYAIPQGRSMQLENILGSFFPSDASKCRQFLRHKSFHASPTLLAQQGCKPNVLVQHAGEFVITYPRGYHAGFNLGFNCAESVNFALDSWLEIGRKAQACACIGDSVRIDVDALLRSREEERLAEEQTKAGKPPSKPPSKKPQMEGEGSEKAKSSKKRKSDTAEGRSRAKKQKHNSDAAQVEPPSSSSDTRQKLFLKLPRDPGPYPCCLCVSRDTTNLLRVHDPPGSWSGSQNVPAKDGLGKEIWRAHEKCALLVPETWVDEETNEEGEMEKVVFGVDGIVKGRWALKCSLCQNPRARTHGAKIQCTKGKCPKAFHISCARDGGQGNRVQLSELREVEKEVVLNDVPPPIEAPSLSGDESVAVSSNDMTIDTGTADASLAPTALPVVSSQVAKEATPELNVVKTIKKIEYELLCPQHNPVVAAARRASKVDRVRNELLALPAMSRVKLRVSSGVFEVSLLAVNEERGTIEVIWDHGIKREFKWSSLVWGKTETVGQKPTVAAPPPEKVYDTPNHANRSATPIVGPSNPNQQPYTNYSNYTVGQSRYGLWPNPYYPYIQGVSGNTSNPLSTADASRMQAGMTPYFNSSAANQPPMASLTWSPAYGQQGYSLPFSRTFAQTISSSVSLLPPRAELAGSDTFSGLPEIQNLPSSPGTISFSVPLNTTRAPSSSTGTSGSGSRPPGQTQSTSSTEVGGVPVPSEVMQAIAELQKLSSLDQETIKDALRAQPALTEAVKVLVGQQTVPVPAVT</sequence>
<feature type="compositionally biased region" description="Low complexity" evidence="7">
    <location>
        <begin position="1056"/>
        <end position="1079"/>
    </location>
</feature>
<feature type="compositionally biased region" description="Basic and acidic residues" evidence="7">
    <location>
        <begin position="535"/>
        <end position="546"/>
    </location>
</feature>
<dbReference type="CDD" id="cd15571">
    <property type="entry name" value="ePHD"/>
    <property type="match status" value="1"/>
</dbReference>
<feature type="domain" description="JmjC" evidence="9">
    <location>
        <begin position="329"/>
        <end position="495"/>
    </location>
</feature>
<feature type="region of interest" description="Disordered" evidence="7">
    <location>
        <begin position="513"/>
        <end position="584"/>
    </location>
</feature>
<dbReference type="PROSITE" id="PS51184">
    <property type="entry name" value="JMJC"/>
    <property type="match status" value="1"/>
</dbReference>
<dbReference type="Proteomes" id="UP000757232">
    <property type="component" value="Unassembled WGS sequence"/>
</dbReference>
<feature type="region of interest" description="Disordered" evidence="7">
    <location>
        <begin position="890"/>
        <end position="926"/>
    </location>
</feature>
<dbReference type="InterPro" id="IPR013083">
    <property type="entry name" value="Znf_RING/FYVE/PHD"/>
</dbReference>
<dbReference type="Gene3D" id="2.60.120.650">
    <property type="entry name" value="Cupin"/>
    <property type="match status" value="2"/>
</dbReference>
<dbReference type="Pfam" id="PF13771">
    <property type="entry name" value="zf-HC5HC2H"/>
    <property type="match status" value="1"/>
</dbReference>
<accession>A0A9Q5I3J4</accession>
<dbReference type="PANTHER" id="PTHR10694:SF7">
    <property type="entry name" value="[HISTONE H3]-TRIMETHYL-L-LYSINE(9) DEMETHYLASE"/>
    <property type="match status" value="1"/>
</dbReference>
<keyword evidence="12" id="KW-1185">Reference proteome</keyword>
<dbReference type="PROSITE" id="PS51183">
    <property type="entry name" value="JMJN"/>
    <property type="match status" value="1"/>
</dbReference>
<evidence type="ECO:0000256" key="1">
    <source>
        <dbReference type="ARBA" id="ARBA00009711"/>
    </source>
</evidence>
<gene>
    <name evidence="11" type="ORF">A7U60_g1682</name>
</gene>
<feature type="region of interest" description="Disordered" evidence="7">
    <location>
        <begin position="1"/>
        <end position="45"/>
    </location>
</feature>
<dbReference type="InterPro" id="IPR003347">
    <property type="entry name" value="JmjC_dom"/>
</dbReference>
<dbReference type="InterPro" id="IPR003349">
    <property type="entry name" value="JmjN"/>
</dbReference>
<evidence type="ECO:0000256" key="4">
    <source>
        <dbReference type="ARBA" id="ARBA00022771"/>
    </source>
</evidence>
<keyword evidence="4" id="KW-0863">Zinc-finger</keyword>
<dbReference type="GO" id="GO:0051864">
    <property type="term" value="F:histone H3K36 demethylase activity"/>
    <property type="evidence" value="ECO:0007669"/>
    <property type="project" value="TreeGrafter"/>
</dbReference>
<reference evidence="11" key="1">
    <citation type="submission" date="2016-06" db="EMBL/GenBank/DDBJ databases">
        <title>Draft Genome sequence of the fungus Inonotus baumii.</title>
        <authorList>
            <person name="Zhu H."/>
            <person name="Lin W."/>
        </authorList>
    </citation>
    <scope>NUCLEOTIDE SEQUENCE</scope>
    <source>
        <strain evidence="11">821</strain>
    </source>
</reference>
<dbReference type="SMART" id="SM00545">
    <property type="entry name" value="JmjN"/>
    <property type="match status" value="1"/>
</dbReference>